<evidence type="ECO:0000259" key="3">
    <source>
        <dbReference type="Pfam" id="PF01648"/>
    </source>
</evidence>
<dbReference type="AlphaFoldDB" id="A0A1T5MHF1"/>
<name>A0A1T5MHF1_9BACT</name>
<organism evidence="4 5">
    <name type="scientific">Ohtaekwangia koreensis</name>
    <dbReference type="NCBI Taxonomy" id="688867"/>
    <lineage>
        <taxon>Bacteria</taxon>
        <taxon>Pseudomonadati</taxon>
        <taxon>Bacteroidota</taxon>
        <taxon>Cytophagia</taxon>
        <taxon>Cytophagales</taxon>
        <taxon>Fulvivirgaceae</taxon>
        <taxon>Ohtaekwangia</taxon>
    </lineage>
</organism>
<dbReference type="PANTHER" id="PTHR12215:SF10">
    <property type="entry name" value="L-AMINOADIPATE-SEMIALDEHYDE DEHYDROGENASE-PHOSPHOPANTETHEINYL TRANSFERASE"/>
    <property type="match status" value="1"/>
</dbReference>
<accession>A0A1T5MHF1</accession>
<comment type="similarity">
    <text evidence="1">Belongs to the P-Pant transferase superfamily. Gsp/Sfp/HetI/AcpT family.</text>
</comment>
<feature type="domain" description="4'-phosphopantetheinyl transferase" evidence="3">
    <location>
        <begin position="102"/>
        <end position="177"/>
    </location>
</feature>
<sequence>MVRVLISTVSEVARTTNLESASNKLNIHFLGDDDYHFLDKKFPSIIGRLMLQRLLIEANLGEDILQTLHRGPYGKLQLSAAVDFNVSHSEDKVVAVFSNQRAIGVDVEKIRSFEWREYSELFSSTDWGIITSANDPEKTFFDFWTKKESLLKAYGFGLQIPLNQVAIHNNVGRIENTSMTGFFREIEIPEYICYICTPSDDYDLRVENFIV</sequence>
<dbReference type="SUPFAM" id="SSF56214">
    <property type="entry name" value="4'-phosphopantetheinyl transferase"/>
    <property type="match status" value="2"/>
</dbReference>
<gene>
    <name evidence="4" type="ORF">SAMN05660236_5439</name>
</gene>
<dbReference type="PANTHER" id="PTHR12215">
    <property type="entry name" value="PHOSPHOPANTETHEINE TRANSFERASE"/>
    <property type="match status" value="1"/>
</dbReference>
<evidence type="ECO:0000313" key="5">
    <source>
        <dbReference type="Proteomes" id="UP000190961"/>
    </source>
</evidence>
<evidence type="ECO:0000256" key="2">
    <source>
        <dbReference type="ARBA" id="ARBA00022679"/>
    </source>
</evidence>
<dbReference type="GO" id="GO:0008897">
    <property type="term" value="F:holo-[acyl-carrier-protein] synthase activity"/>
    <property type="evidence" value="ECO:0007669"/>
    <property type="project" value="InterPro"/>
</dbReference>
<dbReference type="GO" id="GO:0019878">
    <property type="term" value="P:lysine biosynthetic process via aminoadipic acid"/>
    <property type="evidence" value="ECO:0007669"/>
    <property type="project" value="TreeGrafter"/>
</dbReference>
<proteinExistence type="inferred from homology"/>
<dbReference type="GO" id="GO:0005829">
    <property type="term" value="C:cytosol"/>
    <property type="evidence" value="ECO:0007669"/>
    <property type="project" value="TreeGrafter"/>
</dbReference>
<keyword evidence="5" id="KW-1185">Reference proteome</keyword>
<dbReference type="STRING" id="688867.SAMN05660236_5439"/>
<dbReference type="GO" id="GO:0000287">
    <property type="term" value="F:magnesium ion binding"/>
    <property type="evidence" value="ECO:0007669"/>
    <property type="project" value="InterPro"/>
</dbReference>
<dbReference type="InterPro" id="IPR050559">
    <property type="entry name" value="P-Pant_transferase_sf"/>
</dbReference>
<evidence type="ECO:0000256" key="1">
    <source>
        <dbReference type="ARBA" id="ARBA00010990"/>
    </source>
</evidence>
<reference evidence="4 5" key="1">
    <citation type="submission" date="2017-02" db="EMBL/GenBank/DDBJ databases">
        <authorList>
            <person name="Peterson S.W."/>
        </authorList>
    </citation>
    <scope>NUCLEOTIDE SEQUENCE [LARGE SCALE GENOMIC DNA]</scope>
    <source>
        <strain evidence="4 5">DSM 25262</strain>
    </source>
</reference>
<dbReference type="InterPro" id="IPR008278">
    <property type="entry name" value="4-PPantetheinyl_Trfase_dom"/>
</dbReference>
<dbReference type="Pfam" id="PF01648">
    <property type="entry name" value="ACPS"/>
    <property type="match status" value="1"/>
</dbReference>
<dbReference type="EMBL" id="FUZU01000004">
    <property type="protein sequence ID" value="SKC87503.1"/>
    <property type="molecule type" value="Genomic_DNA"/>
</dbReference>
<keyword evidence="2 4" id="KW-0808">Transferase</keyword>
<evidence type="ECO:0000313" key="4">
    <source>
        <dbReference type="EMBL" id="SKC87503.1"/>
    </source>
</evidence>
<dbReference type="Gene3D" id="3.90.470.20">
    <property type="entry name" value="4'-phosphopantetheinyl transferase domain"/>
    <property type="match status" value="2"/>
</dbReference>
<dbReference type="InterPro" id="IPR037143">
    <property type="entry name" value="4-PPantetheinyl_Trfase_dom_sf"/>
</dbReference>
<dbReference type="Proteomes" id="UP000190961">
    <property type="component" value="Unassembled WGS sequence"/>
</dbReference>
<protein>
    <submittedName>
        <fullName evidence="4">4'-phosphopantetheinyl transferase superfamily protein</fullName>
    </submittedName>
</protein>